<dbReference type="CDD" id="cd00090">
    <property type="entry name" value="HTH_ARSR"/>
    <property type="match status" value="1"/>
</dbReference>
<dbReference type="InterPro" id="IPR001845">
    <property type="entry name" value="HTH_ArsR_DNA-bd_dom"/>
</dbReference>
<keyword evidence="3" id="KW-0804">Transcription</keyword>
<evidence type="ECO:0000256" key="1">
    <source>
        <dbReference type="ARBA" id="ARBA00023015"/>
    </source>
</evidence>
<evidence type="ECO:0000256" key="2">
    <source>
        <dbReference type="ARBA" id="ARBA00023125"/>
    </source>
</evidence>
<dbReference type="InterPro" id="IPR011991">
    <property type="entry name" value="ArsR-like_HTH"/>
</dbReference>
<dbReference type="Pfam" id="PF01022">
    <property type="entry name" value="HTH_5"/>
    <property type="match status" value="1"/>
</dbReference>
<protein>
    <recommendedName>
        <fullName evidence="4">HTH arsR-type domain-containing protein</fullName>
    </recommendedName>
</protein>
<dbReference type="PRINTS" id="PR00778">
    <property type="entry name" value="HTHARSR"/>
</dbReference>
<dbReference type="GO" id="GO:0003677">
    <property type="term" value="F:DNA binding"/>
    <property type="evidence" value="ECO:0007669"/>
    <property type="project" value="UniProtKB-KW"/>
</dbReference>
<feature type="domain" description="HTH arsR-type" evidence="4">
    <location>
        <begin position="30"/>
        <end position="124"/>
    </location>
</feature>
<evidence type="ECO:0000259" key="4">
    <source>
        <dbReference type="PROSITE" id="PS50987"/>
    </source>
</evidence>
<dbReference type="InterPro" id="IPR036388">
    <property type="entry name" value="WH-like_DNA-bd_sf"/>
</dbReference>
<dbReference type="InterPro" id="IPR051011">
    <property type="entry name" value="Metal_resp_trans_reg"/>
</dbReference>
<accession>A0A3B0V5T3</accession>
<proteinExistence type="predicted"/>
<dbReference type="SUPFAM" id="SSF46785">
    <property type="entry name" value="Winged helix' DNA-binding domain"/>
    <property type="match status" value="1"/>
</dbReference>
<dbReference type="Gene3D" id="1.10.10.10">
    <property type="entry name" value="Winged helix-like DNA-binding domain superfamily/Winged helix DNA-binding domain"/>
    <property type="match status" value="1"/>
</dbReference>
<dbReference type="AlphaFoldDB" id="A0A3B0V5T3"/>
<keyword evidence="2" id="KW-0238">DNA-binding</keyword>
<dbReference type="SMART" id="SM00418">
    <property type="entry name" value="HTH_ARSR"/>
    <property type="match status" value="1"/>
</dbReference>
<dbReference type="InterPro" id="IPR036390">
    <property type="entry name" value="WH_DNA-bd_sf"/>
</dbReference>
<evidence type="ECO:0000313" key="5">
    <source>
        <dbReference type="EMBL" id="VAW33277.1"/>
    </source>
</evidence>
<reference evidence="5" key="1">
    <citation type="submission" date="2018-06" db="EMBL/GenBank/DDBJ databases">
        <authorList>
            <person name="Zhirakovskaya E."/>
        </authorList>
    </citation>
    <scope>NUCLEOTIDE SEQUENCE</scope>
</reference>
<dbReference type="NCBIfam" id="NF033788">
    <property type="entry name" value="HTH_metalloreg"/>
    <property type="match status" value="1"/>
</dbReference>
<dbReference type="GO" id="GO:0003700">
    <property type="term" value="F:DNA-binding transcription factor activity"/>
    <property type="evidence" value="ECO:0007669"/>
    <property type="project" value="InterPro"/>
</dbReference>
<dbReference type="PANTHER" id="PTHR43132:SF2">
    <property type="entry name" value="ARSENICAL RESISTANCE OPERON REPRESSOR ARSR-RELATED"/>
    <property type="match status" value="1"/>
</dbReference>
<gene>
    <name evidence="5" type="ORF">MNBD_DELTA03-956</name>
</gene>
<evidence type="ECO:0000256" key="3">
    <source>
        <dbReference type="ARBA" id="ARBA00023163"/>
    </source>
</evidence>
<sequence length="124" mass="14401">MPVGEPVNLQYLWCRIKKLQLGIMYMKNDMKDEDVEHVAALLKTMSHPIRMRILCLLQDKELTVGDLRSEVKTSNANVSQHLTILRNKQIIASRKEANYIYNRIADERILELISTMKNLFCPAD</sequence>
<dbReference type="EMBL" id="UOEX01000027">
    <property type="protein sequence ID" value="VAW33277.1"/>
    <property type="molecule type" value="Genomic_DNA"/>
</dbReference>
<organism evidence="5">
    <name type="scientific">hydrothermal vent metagenome</name>
    <dbReference type="NCBI Taxonomy" id="652676"/>
    <lineage>
        <taxon>unclassified sequences</taxon>
        <taxon>metagenomes</taxon>
        <taxon>ecological metagenomes</taxon>
    </lineage>
</organism>
<name>A0A3B0V5T3_9ZZZZ</name>
<dbReference type="PANTHER" id="PTHR43132">
    <property type="entry name" value="ARSENICAL RESISTANCE OPERON REPRESSOR ARSR-RELATED"/>
    <property type="match status" value="1"/>
</dbReference>
<keyword evidence="1" id="KW-0805">Transcription regulation</keyword>
<dbReference type="PROSITE" id="PS50987">
    <property type="entry name" value="HTH_ARSR_2"/>
    <property type="match status" value="1"/>
</dbReference>